<dbReference type="InterPro" id="IPR036259">
    <property type="entry name" value="MFS_trans_sf"/>
</dbReference>
<evidence type="ECO:0000313" key="10">
    <source>
        <dbReference type="EMBL" id="EED94687.1"/>
    </source>
</evidence>
<evidence type="ECO:0000259" key="9">
    <source>
        <dbReference type="PROSITE" id="PS50850"/>
    </source>
</evidence>
<dbReference type="CDD" id="cd06174">
    <property type="entry name" value="MFS"/>
    <property type="match status" value="1"/>
</dbReference>
<organism evidence="10 11">
    <name type="scientific">Thalassiosira pseudonana</name>
    <name type="common">Marine diatom</name>
    <name type="synonym">Cyclotella nana</name>
    <dbReference type="NCBI Taxonomy" id="35128"/>
    <lineage>
        <taxon>Eukaryota</taxon>
        <taxon>Sar</taxon>
        <taxon>Stramenopiles</taxon>
        <taxon>Ochrophyta</taxon>
        <taxon>Bacillariophyta</taxon>
        <taxon>Coscinodiscophyceae</taxon>
        <taxon>Thalassiosirophycidae</taxon>
        <taxon>Thalassiosirales</taxon>
        <taxon>Thalassiosiraceae</taxon>
        <taxon>Thalassiosira</taxon>
    </lineage>
</organism>
<evidence type="ECO:0000256" key="8">
    <source>
        <dbReference type="SAM" id="Phobius"/>
    </source>
</evidence>
<feature type="transmembrane region" description="Helical" evidence="8">
    <location>
        <begin position="388"/>
        <end position="407"/>
    </location>
</feature>
<keyword evidence="2" id="KW-0813">Transport</keyword>
<feature type="transmembrane region" description="Helical" evidence="8">
    <location>
        <begin position="181"/>
        <end position="201"/>
    </location>
</feature>
<dbReference type="Proteomes" id="UP000001449">
    <property type="component" value="Chromosome 2"/>
</dbReference>
<dbReference type="RefSeq" id="XP_002287244.1">
    <property type="nucleotide sequence ID" value="XM_002287208.1"/>
</dbReference>
<dbReference type="InterPro" id="IPR020846">
    <property type="entry name" value="MFS_dom"/>
</dbReference>
<feature type="non-terminal residue" evidence="10">
    <location>
        <position position="509"/>
    </location>
</feature>
<evidence type="ECO:0000256" key="5">
    <source>
        <dbReference type="ARBA" id="ARBA00023136"/>
    </source>
</evidence>
<evidence type="ECO:0000256" key="3">
    <source>
        <dbReference type="ARBA" id="ARBA00022692"/>
    </source>
</evidence>
<protein>
    <recommendedName>
        <fullName evidence="9">Major facilitator superfamily (MFS) profile domain-containing protein</fullName>
    </recommendedName>
</protein>
<comment type="subcellular location">
    <subcellularLocation>
        <location evidence="1">Membrane</location>
        <topology evidence="1">Multi-pass membrane protein</topology>
    </subcellularLocation>
</comment>
<keyword evidence="3 8" id="KW-0812">Transmembrane</keyword>
<dbReference type="GO" id="GO:0016020">
    <property type="term" value="C:membrane"/>
    <property type="evidence" value="ECO:0000318"/>
    <property type="project" value="GO_Central"/>
</dbReference>
<dbReference type="InParanoid" id="B8BU21"/>
<feature type="domain" description="Major facilitator superfamily (MFS) profile" evidence="9">
    <location>
        <begin position="80"/>
        <end position="486"/>
    </location>
</feature>
<dbReference type="PANTHER" id="PTHR23505">
    <property type="entry name" value="SPINSTER"/>
    <property type="match status" value="1"/>
</dbReference>
<dbReference type="Gene3D" id="1.20.1250.20">
    <property type="entry name" value="MFS general substrate transporter like domains"/>
    <property type="match status" value="1"/>
</dbReference>
<proteinExistence type="inferred from homology"/>
<feature type="transmembrane region" description="Helical" evidence="8">
    <location>
        <begin position="293"/>
        <end position="315"/>
    </location>
</feature>
<keyword evidence="11" id="KW-1185">Reference proteome</keyword>
<dbReference type="HOGENOM" id="CLU_001265_5_12_1"/>
<feature type="transmembrane region" description="Helical" evidence="8">
    <location>
        <begin position="234"/>
        <end position="255"/>
    </location>
</feature>
<accession>B8BU21</accession>
<dbReference type="PANTHER" id="PTHR23505:SF79">
    <property type="entry name" value="PROTEIN SPINSTER"/>
    <property type="match status" value="1"/>
</dbReference>
<feature type="region of interest" description="Disordered" evidence="7">
    <location>
        <begin position="27"/>
        <end position="49"/>
    </location>
</feature>
<feature type="transmembrane region" description="Helical" evidence="8">
    <location>
        <begin position="208"/>
        <end position="228"/>
    </location>
</feature>
<dbReference type="InterPro" id="IPR044770">
    <property type="entry name" value="MFS_spinster-like"/>
</dbReference>
<feature type="transmembrane region" description="Helical" evidence="8">
    <location>
        <begin position="150"/>
        <end position="169"/>
    </location>
</feature>
<dbReference type="EMBL" id="CM000639">
    <property type="protein sequence ID" value="EED94687.1"/>
    <property type="molecule type" value="Genomic_DNA"/>
</dbReference>
<dbReference type="PROSITE" id="PS50850">
    <property type="entry name" value="MFS"/>
    <property type="match status" value="1"/>
</dbReference>
<comment type="similarity">
    <text evidence="6">Belongs to the major facilitator superfamily. Spinster (TC 2.A.1.49) family.</text>
</comment>
<dbReference type="AlphaFoldDB" id="B8BU21"/>
<evidence type="ECO:0000256" key="6">
    <source>
        <dbReference type="ARBA" id="ARBA00024338"/>
    </source>
</evidence>
<evidence type="ECO:0000256" key="4">
    <source>
        <dbReference type="ARBA" id="ARBA00022989"/>
    </source>
</evidence>
<dbReference type="OMA" id="RGDINRR"/>
<reference evidence="10 11" key="1">
    <citation type="journal article" date="2004" name="Science">
        <title>The genome of the diatom Thalassiosira pseudonana: ecology, evolution, and metabolism.</title>
        <authorList>
            <person name="Armbrust E.V."/>
            <person name="Berges J.A."/>
            <person name="Bowler C."/>
            <person name="Green B.R."/>
            <person name="Martinez D."/>
            <person name="Putnam N.H."/>
            <person name="Zhou S."/>
            <person name="Allen A.E."/>
            <person name="Apt K.E."/>
            <person name="Bechner M."/>
            <person name="Brzezinski M.A."/>
            <person name="Chaal B.K."/>
            <person name="Chiovitti A."/>
            <person name="Davis A.K."/>
            <person name="Demarest M.S."/>
            <person name="Detter J.C."/>
            <person name="Glavina T."/>
            <person name="Goodstein D."/>
            <person name="Hadi M.Z."/>
            <person name="Hellsten U."/>
            <person name="Hildebrand M."/>
            <person name="Jenkins B.D."/>
            <person name="Jurka J."/>
            <person name="Kapitonov V.V."/>
            <person name="Kroger N."/>
            <person name="Lau W.W."/>
            <person name="Lane T.W."/>
            <person name="Larimer F.W."/>
            <person name="Lippmeier J.C."/>
            <person name="Lucas S."/>
            <person name="Medina M."/>
            <person name="Montsant A."/>
            <person name="Obornik M."/>
            <person name="Parker M.S."/>
            <person name="Palenik B."/>
            <person name="Pazour G.J."/>
            <person name="Richardson P.M."/>
            <person name="Rynearson T.A."/>
            <person name="Saito M.A."/>
            <person name="Schwartz D.C."/>
            <person name="Thamatrakoln K."/>
            <person name="Valentin K."/>
            <person name="Vardi A."/>
            <person name="Wilkerson F.P."/>
            <person name="Rokhsar D.S."/>
        </authorList>
    </citation>
    <scope>NUCLEOTIDE SEQUENCE [LARGE SCALE GENOMIC DNA]</scope>
    <source>
        <strain evidence="10 11">CCMP1335</strain>
    </source>
</reference>
<evidence type="ECO:0000313" key="11">
    <source>
        <dbReference type="Proteomes" id="UP000001449"/>
    </source>
</evidence>
<dbReference type="GO" id="GO:0022857">
    <property type="term" value="F:transmembrane transporter activity"/>
    <property type="evidence" value="ECO:0000318"/>
    <property type="project" value="GO_Central"/>
</dbReference>
<dbReference type="TCDB" id="2.A.1.66.3">
    <property type="family name" value="the major facilitator superfamily (mfs)"/>
</dbReference>
<evidence type="ECO:0000256" key="7">
    <source>
        <dbReference type="SAM" id="MobiDB-lite"/>
    </source>
</evidence>
<keyword evidence="4 8" id="KW-1133">Transmembrane helix</keyword>
<dbReference type="GeneID" id="7450208"/>
<feature type="transmembrane region" description="Helical" evidence="8">
    <location>
        <begin position="458"/>
        <end position="480"/>
    </location>
</feature>
<feature type="transmembrane region" description="Helical" evidence="8">
    <location>
        <begin position="330"/>
        <end position="352"/>
    </location>
</feature>
<sequence length="509" mass="54685">MEDKVIIHSIEEFDCVGDIPVNVSSQSSQLSIGSQPTHHSTEYDASSTEATLPPVAISTATNKPSERGESSAQKWRRRRVVLLYLITITILFSDMNLMAPNLSTIADEFGFDEDECDIKLGGLVALGFFFVGAPASFLIGWLADSINRSPLFAATVFIGEFGCLLVYFVQTYPQLYACRVLTGISIGGAIPIVFSVLGDLYPANQRAAIAAIVTTGTGLGTGIGQVIAGSLSSWRLPFLVVSVPGMICSMLLLFVRDPKRGANEAAVIELTNEKRNKKYVSCKSTCELLKIRSVLLIILQAAPGSLPFGFCATFLNDFLQQQRGMTKQEATGILLTFGAGNAIGVIAGGVLGHISYKRDVRGPALIMGTSLILGCIPFYFLINTVTDEVSVGAAVAVMGGILVVIPVPLERSILTNICEPQSRGRANALVSIVDDLGKGLGPALISLLITTFDRQTAFNISLIGWIIGGCLSLAIALFVVKDEQSVQQKLRDKIANNDIEWQLEEPKFR</sequence>
<keyword evidence="5 8" id="KW-0472">Membrane</keyword>
<feature type="transmembrane region" description="Helical" evidence="8">
    <location>
        <begin position="81"/>
        <end position="100"/>
    </location>
</feature>
<dbReference type="PaxDb" id="35128-Thaps261312"/>
<dbReference type="InterPro" id="IPR011701">
    <property type="entry name" value="MFS"/>
</dbReference>
<dbReference type="eggNOG" id="KOG1330">
    <property type="taxonomic scope" value="Eukaryota"/>
</dbReference>
<dbReference type="Pfam" id="PF07690">
    <property type="entry name" value="MFS_1"/>
    <property type="match status" value="1"/>
</dbReference>
<gene>
    <name evidence="10" type="ORF">THAPSDRAFT_261312</name>
</gene>
<dbReference type="KEGG" id="tps:THAPSDRAFT_261312"/>
<feature type="transmembrane region" description="Helical" evidence="8">
    <location>
        <begin position="120"/>
        <end position="143"/>
    </location>
</feature>
<name>B8BU21_THAPS</name>
<dbReference type="FunCoup" id="B8BU21">
    <property type="interactions" value="6"/>
</dbReference>
<reference evidence="10 11" key="2">
    <citation type="journal article" date="2008" name="Nature">
        <title>The Phaeodactylum genome reveals the evolutionary history of diatom genomes.</title>
        <authorList>
            <person name="Bowler C."/>
            <person name="Allen A.E."/>
            <person name="Badger J.H."/>
            <person name="Grimwood J."/>
            <person name="Jabbari K."/>
            <person name="Kuo A."/>
            <person name="Maheswari U."/>
            <person name="Martens C."/>
            <person name="Maumus F."/>
            <person name="Otillar R.P."/>
            <person name="Rayko E."/>
            <person name="Salamov A."/>
            <person name="Vandepoele K."/>
            <person name="Beszteri B."/>
            <person name="Gruber A."/>
            <person name="Heijde M."/>
            <person name="Katinka M."/>
            <person name="Mock T."/>
            <person name="Valentin K."/>
            <person name="Verret F."/>
            <person name="Berges J.A."/>
            <person name="Brownlee C."/>
            <person name="Cadoret J.P."/>
            <person name="Chiovitti A."/>
            <person name="Choi C.J."/>
            <person name="Coesel S."/>
            <person name="De Martino A."/>
            <person name="Detter J.C."/>
            <person name="Durkin C."/>
            <person name="Falciatore A."/>
            <person name="Fournet J."/>
            <person name="Haruta M."/>
            <person name="Huysman M.J."/>
            <person name="Jenkins B.D."/>
            <person name="Jiroutova K."/>
            <person name="Jorgensen R.E."/>
            <person name="Joubert Y."/>
            <person name="Kaplan A."/>
            <person name="Kroger N."/>
            <person name="Kroth P.G."/>
            <person name="La Roche J."/>
            <person name="Lindquist E."/>
            <person name="Lommer M."/>
            <person name="Martin-Jezequel V."/>
            <person name="Lopez P.J."/>
            <person name="Lucas S."/>
            <person name="Mangogna M."/>
            <person name="McGinnis K."/>
            <person name="Medlin L.K."/>
            <person name="Montsant A."/>
            <person name="Oudot-Le Secq M.P."/>
            <person name="Napoli C."/>
            <person name="Obornik M."/>
            <person name="Parker M.S."/>
            <person name="Petit J.L."/>
            <person name="Porcel B.M."/>
            <person name="Poulsen N."/>
            <person name="Robison M."/>
            <person name="Rychlewski L."/>
            <person name="Rynearson T.A."/>
            <person name="Schmutz J."/>
            <person name="Shapiro H."/>
            <person name="Siaut M."/>
            <person name="Stanley M."/>
            <person name="Sussman M.R."/>
            <person name="Taylor A.R."/>
            <person name="Vardi A."/>
            <person name="von Dassow P."/>
            <person name="Vyverman W."/>
            <person name="Willis A."/>
            <person name="Wyrwicz L.S."/>
            <person name="Rokhsar D.S."/>
            <person name="Weissenbach J."/>
            <person name="Armbrust E.V."/>
            <person name="Green B.R."/>
            <person name="Van de Peer Y."/>
            <person name="Grigoriev I.V."/>
        </authorList>
    </citation>
    <scope>NUCLEOTIDE SEQUENCE [LARGE SCALE GENOMIC DNA]</scope>
    <source>
        <strain evidence="10 11">CCMP1335</strain>
    </source>
</reference>
<feature type="transmembrane region" description="Helical" evidence="8">
    <location>
        <begin position="364"/>
        <end position="382"/>
    </location>
</feature>
<dbReference type="SUPFAM" id="SSF103473">
    <property type="entry name" value="MFS general substrate transporter"/>
    <property type="match status" value="1"/>
</dbReference>
<evidence type="ECO:0000256" key="1">
    <source>
        <dbReference type="ARBA" id="ARBA00004141"/>
    </source>
</evidence>
<evidence type="ECO:0000256" key="2">
    <source>
        <dbReference type="ARBA" id="ARBA00022448"/>
    </source>
</evidence>